<dbReference type="InterPro" id="IPR051477">
    <property type="entry name" value="Expansin_CellWall"/>
</dbReference>
<dbReference type="SUPFAM" id="SSF50685">
    <property type="entry name" value="Barwin-like endoglucanases"/>
    <property type="match status" value="1"/>
</dbReference>
<dbReference type="PANTHER" id="PTHR31836:SF28">
    <property type="entry name" value="SRCR DOMAIN-CONTAINING PROTEIN-RELATED"/>
    <property type="match status" value="1"/>
</dbReference>
<dbReference type="CDD" id="cd22191">
    <property type="entry name" value="DPBB_RlpA_EXP_N-like"/>
    <property type="match status" value="1"/>
</dbReference>
<protein>
    <recommendedName>
        <fullName evidence="3">RlpA-like protein double-psi beta-barrel domain-containing protein</fullName>
    </recommendedName>
</protein>
<dbReference type="InterPro" id="IPR009009">
    <property type="entry name" value="RlpA-like_DPBB"/>
</dbReference>
<name>A0ABP1DLH3_9APHY</name>
<dbReference type="PANTHER" id="PTHR31836">
    <property type="match status" value="1"/>
</dbReference>
<feature type="signal peptide" evidence="2">
    <location>
        <begin position="1"/>
        <end position="27"/>
    </location>
</feature>
<evidence type="ECO:0000259" key="3">
    <source>
        <dbReference type="Pfam" id="PF03330"/>
    </source>
</evidence>
<sequence>MFSSKISLVHNMLLVVASLAAFGLAQASGTGEATVFEPELGVCGHINNAQDFVVRVSADVFDTFPGATANPKDNPICNKQLDATSEGKSVTVTITDRCEGCPPTGIDLSPVAFNELSEPSVGKLSGVAWTIF</sequence>
<gene>
    <name evidence="4" type="ORF">GFSPODELE1_LOCUS6971</name>
</gene>
<dbReference type="EMBL" id="OZ037948">
    <property type="protein sequence ID" value="CAL1708686.1"/>
    <property type="molecule type" value="Genomic_DNA"/>
</dbReference>
<evidence type="ECO:0000313" key="5">
    <source>
        <dbReference type="Proteomes" id="UP001497453"/>
    </source>
</evidence>
<evidence type="ECO:0000256" key="1">
    <source>
        <dbReference type="ARBA" id="ARBA00022729"/>
    </source>
</evidence>
<dbReference type="InterPro" id="IPR036908">
    <property type="entry name" value="RlpA-like_sf"/>
</dbReference>
<reference evidence="5" key="1">
    <citation type="submission" date="2024-04" db="EMBL/GenBank/DDBJ databases">
        <authorList>
            <person name="Shaw F."/>
            <person name="Minotto A."/>
        </authorList>
    </citation>
    <scope>NUCLEOTIDE SEQUENCE [LARGE SCALE GENOMIC DNA]</scope>
</reference>
<accession>A0ABP1DLH3</accession>
<organism evidence="4 5">
    <name type="scientific">Somion occarium</name>
    <dbReference type="NCBI Taxonomy" id="3059160"/>
    <lineage>
        <taxon>Eukaryota</taxon>
        <taxon>Fungi</taxon>
        <taxon>Dikarya</taxon>
        <taxon>Basidiomycota</taxon>
        <taxon>Agaricomycotina</taxon>
        <taxon>Agaricomycetes</taxon>
        <taxon>Polyporales</taxon>
        <taxon>Cerrenaceae</taxon>
        <taxon>Somion</taxon>
    </lineage>
</organism>
<feature type="chain" id="PRO_5045713009" description="RlpA-like protein double-psi beta-barrel domain-containing protein" evidence="2">
    <location>
        <begin position="28"/>
        <end position="132"/>
    </location>
</feature>
<dbReference type="Pfam" id="PF03330">
    <property type="entry name" value="DPBB_1"/>
    <property type="match status" value="1"/>
</dbReference>
<dbReference type="Proteomes" id="UP001497453">
    <property type="component" value="Chromosome 5"/>
</dbReference>
<keyword evidence="5" id="KW-1185">Reference proteome</keyword>
<evidence type="ECO:0000256" key="2">
    <source>
        <dbReference type="SAM" id="SignalP"/>
    </source>
</evidence>
<feature type="domain" description="RlpA-like protein double-psi beta-barrel" evidence="3">
    <location>
        <begin position="71"/>
        <end position="123"/>
    </location>
</feature>
<dbReference type="Gene3D" id="2.40.40.10">
    <property type="entry name" value="RlpA-like domain"/>
    <property type="match status" value="1"/>
</dbReference>
<keyword evidence="1 2" id="KW-0732">Signal</keyword>
<proteinExistence type="predicted"/>
<evidence type="ECO:0000313" key="4">
    <source>
        <dbReference type="EMBL" id="CAL1708686.1"/>
    </source>
</evidence>